<name>A0AAU9WM79_9CNID</name>
<dbReference type="Proteomes" id="UP001159428">
    <property type="component" value="Unassembled WGS sequence"/>
</dbReference>
<feature type="transmembrane region" description="Helical" evidence="1">
    <location>
        <begin position="6"/>
        <end position="30"/>
    </location>
</feature>
<keyword evidence="1" id="KW-0472">Membrane</keyword>
<dbReference type="Gene3D" id="1.20.1070.10">
    <property type="entry name" value="Rhodopsin 7-helix transmembrane proteins"/>
    <property type="match status" value="1"/>
</dbReference>
<sequence>LNEYKRIILIINGSFSIFLATFICVVNAVIIFATARHPLPAVKVIDQIHKAFFYANILDATLFLPYFGFAELLHGLGISEKKDLFPSYLSSAFLVFAQSKVQVTFIILIERGAAFNSPHFHRRITKNNRIFMVLLTVVLFSLLFVGLSFAGMKETVYFSIHIHLFFTAPLLFILVTTFVTYWKLKNRNRIVSSEIPPSMEQLEFHKKRSVRSARRYLIVIASLMIPMFLCILPWYVVTLVKVNANHVYLTNNLRFLWQRFSITLLFLPDVIGPITLTLRFKTYYNSVKSLLRR</sequence>
<feature type="transmembrane region" description="Helical" evidence="1">
    <location>
        <begin position="216"/>
        <end position="236"/>
    </location>
</feature>
<evidence type="ECO:0000313" key="2">
    <source>
        <dbReference type="EMBL" id="CAH3118491.1"/>
    </source>
</evidence>
<reference evidence="2 3" key="1">
    <citation type="submission" date="2022-05" db="EMBL/GenBank/DDBJ databases">
        <authorList>
            <consortium name="Genoscope - CEA"/>
            <person name="William W."/>
        </authorList>
    </citation>
    <scope>NUCLEOTIDE SEQUENCE [LARGE SCALE GENOMIC DNA]</scope>
</reference>
<feature type="transmembrane region" description="Helical" evidence="1">
    <location>
        <begin position="256"/>
        <end position="278"/>
    </location>
</feature>
<keyword evidence="3" id="KW-1185">Reference proteome</keyword>
<feature type="transmembrane region" description="Helical" evidence="1">
    <location>
        <begin position="156"/>
        <end position="182"/>
    </location>
</feature>
<dbReference type="AlphaFoldDB" id="A0AAU9WM79"/>
<comment type="caution">
    <text evidence="2">The sequence shown here is derived from an EMBL/GenBank/DDBJ whole genome shotgun (WGS) entry which is preliminary data.</text>
</comment>
<feature type="transmembrane region" description="Helical" evidence="1">
    <location>
        <begin position="130"/>
        <end position="150"/>
    </location>
</feature>
<evidence type="ECO:0000313" key="3">
    <source>
        <dbReference type="Proteomes" id="UP001159428"/>
    </source>
</evidence>
<proteinExistence type="predicted"/>
<organism evidence="2 3">
    <name type="scientific">Pocillopora meandrina</name>
    <dbReference type="NCBI Taxonomy" id="46732"/>
    <lineage>
        <taxon>Eukaryota</taxon>
        <taxon>Metazoa</taxon>
        <taxon>Cnidaria</taxon>
        <taxon>Anthozoa</taxon>
        <taxon>Hexacorallia</taxon>
        <taxon>Scleractinia</taxon>
        <taxon>Astrocoeniina</taxon>
        <taxon>Pocilloporidae</taxon>
        <taxon>Pocillopora</taxon>
    </lineage>
</organism>
<accession>A0AAU9WM79</accession>
<gene>
    <name evidence="2" type="ORF">PMEA_00007360</name>
</gene>
<keyword evidence="1" id="KW-0812">Transmembrane</keyword>
<feature type="transmembrane region" description="Helical" evidence="1">
    <location>
        <begin position="51"/>
        <end position="68"/>
    </location>
</feature>
<evidence type="ECO:0008006" key="4">
    <source>
        <dbReference type="Google" id="ProtNLM"/>
    </source>
</evidence>
<feature type="non-terminal residue" evidence="2">
    <location>
        <position position="1"/>
    </location>
</feature>
<protein>
    <recommendedName>
        <fullName evidence="4">G-protein coupled receptors family 1 profile domain-containing protein</fullName>
    </recommendedName>
</protein>
<keyword evidence="1" id="KW-1133">Transmembrane helix</keyword>
<evidence type="ECO:0000256" key="1">
    <source>
        <dbReference type="SAM" id="Phobius"/>
    </source>
</evidence>
<feature type="transmembrane region" description="Helical" evidence="1">
    <location>
        <begin position="88"/>
        <end position="109"/>
    </location>
</feature>
<dbReference type="SUPFAM" id="SSF81321">
    <property type="entry name" value="Family A G protein-coupled receptor-like"/>
    <property type="match status" value="1"/>
</dbReference>
<dbReference type="EMBL" id="CALNXJ010000016">
    <property type="protein sequence ID" value="CAH3118491.1"/>
    <property type="molecule type" value="Genomic_DNA"/>
</dbReference>